<proteinExistence type="predicted"/>
<name>A0A8J4YAD8_CHIOP</name>
<sequence length="244" mass="26668">MTLPYENDVLMIDLSWDGESKSSNEVPMLDVSGGGESGGEDVYPNDIDMVDVTMESEPPSTSRRELMKLLQSTRTNTHMCTREHIRFVSPRQRRRRRREVINKPTLLLLHCRKARDVTTPQSQSPPPPQPHSPPTTTTPPRDSSSTERRACLSRGLKPFCLPRGRNRSRMLTPSSATGVVTVTIASACVSSRNITDVMPSSTAGLMIKKPVDPPPSHIPQGKAAKSLSSPSSTEGKGACKTPPT</sequence>
<accession>A0A8J4YAD8</accession>
<organism evidence="2 3">
    <name type="scientific">Chionoecetes opilio</name>
    <name type="common">Atlantic snow crab</name>
    <name type="synonym">Cancer opilio</name>
    <dbReference type="NCBI Taxonomy" id="41210"/>
    <lineage>
        <taxon>Eukaryota</taxon>
        <taxon>Metazoa</taxon>
        <taxon>Ecdysozoa</taxon>
        <taxon>Arthropoda</taxon>
        <taxon>Crustacea</taxon>
        <taxon>Multicrustacea</taxon>
        <taxon>Malacostraca</taxon>
        <taxon>Eumalacostraca</taxon>
        <taxon>Eucarida</taxon>
        <taxon>Decapoda</taxon>
        <taxon>Pleocyemata</taxon>
        <taxon>Brachyura</taxon>
        <taxon>Eubrachyura</taxon>
        <taxon>Majoidea</taxon>
        <taxon>Majidae</taxon>
        <taxon>Chionoecetes</taxon>
    </lineage>
</organism>
<feature type="region of interest" description="Disordered" evidence="1">
    <location>
        <begin position="116"/>
        <end position="172"/>
    </location>
</feature>
<evidence type="ECO:0000313" key="2">
    <source>
        <dbReference type="EMBL" id="KAG0724315.1"/>
    </source>
</evidence>
<comment type="caution">
    <text evidence="2">The sequence shown here is derived from an EMBL/GenBank/DDBJ whole genome shotgun (WGS) entry which is preliminary data.</text>
</comment>
<dbReference type="Proteomes" id="UP000770661">
    <property type="component" value="Unassembled WGS sequence"/>
</dbReference>
<protein>
    <submittedName>
        <fullName evidence="2">Uncharacterized protein</fullName>
    </submittedName>
</protein>
<reference evidence="2" key="1">
    <citation type="submission" date="2020-07" db="EMBL/GenBank/DDBJ databases">
        <title>The High-quality genome of the commercially important snow crab, Chionoecetes opilio.</title>
        <authorList>
            <person name="Jeong J.-H."/>
            <person name="Ryu S."/>
        </authorList>
    </citation>
    <scope>NUCLEOTIDE SEQUENCE</scope>
    <source>
        <strain evidence="2">MADBK_172401_WGS</strain>
        <tissue evidence="2">Digestive gland</tissue>
    </source>
</reference>
<evidence type="ECO:0000313" key="3">
    <source>
        <dbReference type="Proteomes" id="UP000770661"/>
    </source>
</evidence>
<evidence type="ECO:0000256" key="1">
    <source>
        <dbReference type="SAM" id="MobiDB-lite"/>
    </source>
</evidence>
<keyword evidence="3" id="KW-1185">Reference proteome</keyword>
<feature type="region of interest" description="Disordered" evidence="1">
    <location>
        <begin position="204"/>
        <end position="244"/>
    </location>
</feature>
<dbReference type="AlphaFoldDB" id="A0A8J4YAD8"/>
<gene>
    <name evidence="2" type="ORF">GWK47_040821</name>
</gene>
<dbReference type="EMBL" id="JACEEZ010007069">
    <property type="protein sequence ID" value="KAG0724315.1"/>
    <property type="molecule type" value="Genomic_DNA"/>
</dbReference>
<feature type="compositionally biased region" description="Pro residues" evidence="1">
    <location>
        <begin position="123"/>
        <end position="137"/>
    </location>
</feature>